<dbReference type="EMBL" id="LGCK01000007">
    <property type="protein sequence ID" value="KPL72902.1"/>
    <property type="molecule type" value="Genomic_DNA"/>
</dbReference>
<gene>
    <name evidence="3" type="ORF">ADM99_07605</name>
</gene>
<organism evidence="3 4">
    <name type="scientific">Leptolinea tardivitalis</name>
    <dbReference type="NCBI Taxonomy" id="229920"/>
    <lineage>
        <taxon>Bacteria</taxon>
        <taxon>Bacillati</taxon>
        <taxon>Chloroflexota</taxon>
        <taxon>Anaerolineae</taxon>
        <taxon>Anaerolineales</taxon>
        <taxon>Anaerolineaceae</taxon>
        <taxon>Leptolinea</taxon>
    </lineage>
</organism>
<dbReference type="SUPFAM" id="SSF52172">
    <property type="entry name" value="CheY-like"/>
    <property type="match status" value="1"/>
</dbReference>
<protein>
    <recommendedName>
        <fullName evidence="2">Response regulatory domain-containing protein</fullName>
    </recommendedName>
</protein>
<evidence type="ECO:0000259" key="2">
    <source>
        <dbReference type="PROSITE" id="PS50110"/>
    </source>
</evidence>
<sequence>MVRVIIAHHDPSIRLALELFLQAQTEIEIVSEVRRVGELLRDASLVEPDMIILAWDLPDFGKFSLSSHLIKTTGILSKNQVKGVVIRSLHNLPSNPVIVVTGNTQEDRFAVLYAGADEYIYHGDEPSRLLHLINALKV</sequence>
<evidence type="ECO:0000313" key="3">
    <source>
        <dbReference type="EMBL" id="KPL72902.1"/>
    </source>
</evidence>
<dbReference type="SMART" id="SM00448">
    <property type="entry name" value="REC"/>
    <property type="match status" value="1"/>
</dbReference>
<dbReference type="InterPro" id="IPR001789">
    <property type="entry name" value="Sig_transdc_resp-reg_receiver"/>
</dbReference>
<dbReference type="Gene3D" id="3.40.50.2300">
    <property type="match status" value="1"/>
</dbReference>
<dbReference type="InterPro" id="IPR011006">
    <property type="entry name" value="CheY-like_superfamily"/>
</dbReference>
<keyword evidence="4" id="KW-1185">Reference proteome</keyword>
<dbReference type="Proteomes" id="UP000050430">
    <property type="component" value="Unassembled WGS sequence"/>
</dbReference>
<dbReference type="GO" id="GO:0000160">
    <property type="term" value="P:phosphorelay signal transduction system"/>
    <property type="evidence" value="ECO:0007669"/>
    <property type="project" value="InterPro"/>
</dbReference>
<evidence type="ECO:0000256" key="1">
    <source>
        <dbReference type="PROSITE-ProRule" id="PRU00169"/>
    </source>
</evidence>
<comment type="caution">
    <text evidence="1">Lacks conserved residue(s) required for the propagation of feature annotation.</text>
</comment>
<dbReference type="AlphaFoldDB" id="A0A0P6XCE2"/>
<evidence type="ECO:0000313" key="4">
    <source>
        <dbReference type="Proteomes" id="UP000050430"/>
    </source>
</evidence>
<dbReference type="PROSITE" id="PS50110">
    <property type="entry name" value="RESPONSE_REGULATORY"/>
    <property type="match status" value="1"/>
</dbReference>
<dbReference type="OrthoDB" id="1013073at2"/>
<feature type="domain" description="Response regulatory" evidence="2">
    <location>
        <begin position="3"/>
        <end position="137"/>
    </location>
</feature>
<reference evidence="3 4" key="1">
    <citation type="submission" date="2015-07" db="EMBL/GenBank/DDBJ databases">
        <title>Genome sequence of Leptolinea tardivitalis DSM 16556.</title>
        <authorList>
            <person name="Hemp J."/>
            <person name="Ward L.M."/>
            <person name="Pace L.A."/>
            <person name="Fischer W.W."/>
        </authorList>
    </citation>
    <scope>NUCLEOTIDE SEQUENCE [LARGE SCALE GENOMIC DNA]</scope>
    <source>
        <strain evidence="3 4">YMTK-2</strain>
    </source>
</reference>
<dbReference type="STRING" id="229920.ADM99_07605"/>
<name>A0A0P6XCE2_9CHLR</name>
<comment type="caution">
    <text evidence="3">The sequence shown here is derived from an EMBL/GenBank/DDBJ whole genome shotgun (WGS) entry which is preliminary data.</text>
</comment>
<accession>A0A0P6XCE2</accession>
<dbReference type="RefSeq" id="WP_062420973.1">
    <property type="nucleotide sequence ID" value="NZ_BBYA01000008.1"/>
</dbReference>
<proteinExistence type="predicted"/>